<sequence>MTTHHKKNAASFQAFPVTTTSLLQNMPTYMRLHPRNRLVLTASSDKIRNTIDMIDAALQIVEWDANLDPAPVHRKPVSQSSSGAGTVKKHIPGLSSNMKRVHFSETTATEQDTTPYRE</sequence>
<name>A0A9K3KXT4_9STRA</name>
<protein>
    <submittedName>
        <fullName evidence="2">Uncharacterized protein</fullName>
    </submittedName>
</protein>
<dbReference type="Proteomes" id="UP000693970">
    <property type="component" value="Unassembled WGS sequence"/>
</dbReference>
<comment type="caution">
    <text evidence="2">The sequence shown here is derived from an EMBL/GenBank/DDBJ whole genome shotgun (WGS) entry which is preliminary data.</text>
</comment>
<evidence type="ECO:0000313" key="2">
    <source>
        <dbReference type="EMBL" id="KAG7351606.1"/>
    </source>
</evidence>
<reference evidence="2" key="2">
    <citation type="submission" date="2021-04" db="EMBL/GenBank/DDBJ databases">
        <authorList>
            <person name="Podell S."/>
        </authorList>
    </citation>
    <scope>NUCLEOTIDE SEQUENCE</scope>
    <source>
        <strain evidence="2">Hildebrandi</strain>
    </source>
</reference>
<organism evidence="2 3">
    <name type="scientific">Nitzschia inconspicua</name>
    <dbReference type="NCBI Taxonomy" id="303405"/>
    <lineage>
        <taxon>Eukaryota</taxon>
        <taxon>Sar</taxon>
        <taxon>Stramenopiles</taxon>
        <taxon>Ochrophyta</taxon>
        <taxon>Bacillariophyta</taxon>
        <taxon>Bacillariophyceae</taxon>
        <taxon>Bacillariophycidae</taxon>
        <taxon>Bacillariales</taxon>
        <taxon>Bacillariaceae</taxon>
        <taxon>Nitzschia</taxon>
    </lineage>
</organism>
<accession>A0A9K3KXT4</accession>
<feature type="compositionally biased region" description="Polar residues" evidence="1">
    <location>
        <begin position="94"/>
        <end position="118"/>
    </location>
</feature>
<proteinExistence type="predicted"/>
<evidence type="ECO:0000256" key="1">
    <source>
        <dbReference type="SAM" id="MobiDB-lite"/>
    </source>
</evidence>
<dbReference type="AlphaFoldDB" id="A0A9K3KXT4"/>
<dbReference type="EMBL" id="JAGRRH010000018">
    <property type="protein sequence ID" value="KAG7351606.1"/>
    <property type="molecule type" value="Genomic_DNA"/>
</dbReference>
<reference evidence="2" key="1">
    <citation type="journal article" date="2021" name="Sci. Rep.">
        <title>Diploid genomic architecture of Nitzschia inconspicua, an elite biomass production diatom.</title>
        <authorList>
            <person name="Oliver A."/>
            <person name="Podell S."/>
            <person name="Pinowska A."/>
            <person name="Traller J.C."/>
            <person name="Smith S.R."/>
            <person name="McClure R."/>
            <person name="Beliaev A."/>
            <person name="Bohutskyi P."/>
            <person name="Hill E.A."/>
            <person name="Rabines A."/>
            <person name="Zheng H."/>
            <person name="Allen L.Z."/>
            <person name="Kuo A."/>
            <person name="Grigoriev I.V."/>
            <person name="Allen A.E."/>
            <person name="Hazlebeck D."/>
            <person name="Allen E.E."/>
        </authorList>
    </citation>
    <scope>NUCLEOTIDE SEQUENCE</scope>
    <source>
        <strain evidence="2">Hildebrandi</strain>
    </source>
</reference>
<gene>
    <name evidence="2" type="ORF">IV203_010966</name>
</gene>
<evidence type="ECO:0000313" key="3">
    <source>
        <dbReference type="Proteomes" id="UP000693970"/>
    </source>
</evidence>
<keyword evidence="3" id="KW-1185">Reference proteome</keyword>
<feature type="region of interest" description="Disordered" evidence="1">
    <location>
        <begin position="71"/>
        <end position="118"/>
    </location>
</feature>